<dbReference type="EMBL" id="JBHUEH010000002">
    <property type="protein sequence ID" value="MFD1883957.1"/>
    <property type="molecule type" value="Genomic_DNA"/>
</dbReference>
<comment type="similarity">
    <text evidence="6">Belongs to the YabA family.</text>
</comment>
<sequence length="127" mass="14840">MEKKNLFEYIHELETQMNHMHGDMGRLKLAVKELLEENQRLTIENEQLRRVLKKEVPGEPELTNAQAVEILADSDLHNHPYPEVVGEGYDNLARLYHEGFHICNVYYGHLRTEGDCLFCLSFLNKSE</sequence>
<dbReference type="InterPro" id="IPR010377">
    <property type="entry name" value="YabA"/>
</dbReference>
<accession>A0ABW4RCJ1</accession>
<dbReference type="Pfam" id="PF06156">
    <property type="entry name" value="YabA"/>
    <property type="match status" value="1"/>
</dbReference>
<feature type="binding site" evidence="6">
    <location>
        <position position="116"/>
    </location>
    <ligand>
        <name>Zn(2+)</name>
        <dbReference type="ChEBI" id="CHEBI:29105"/>
    </ligand>
</feature>
<keyword evidence="5 6" id="KW-0236">DNA replication inhibitor</keyword>
<dbReference type="HAMAP" id="MF_01159">
    <property type="entry name" value="YabA"/>
    <property type="match status" value="1"/>
</dbReference>
<keyword evidence="2 6" id="KW-0235">DNA replication</keyword>
<dbReference type="Proteomes" id="UP001597233">
    <property type="component" value="Unassembled WGS sequence"/>
</dbReference>
<evidence type="ECO:0000256" key="2">
    <source>
        <dbReference type="ARBA" id="ARBA00022705"/>
    </source>
</evidence>
<reference evidence="9" key="1">
    <citation type="journal article" date="2019" name="Int. J. Syst. Evol. Microbiol.">
        <title>The Global Catalogue of Microorganisms (GCM) 10K type strain sequencing project: providing services to taxonomists for standard genome sequencing and annotation.</title>
        <authorList>
            <consortium name="The Broad Institute Genomics Platform"/>
            <consortium name="The Broad Institute Genome Sequencing Center for Infectious Disease"/>
            <person name="Wu L."/>
            <person name="Ma J."/>
        </authorList>
    </citation>
    <scope>NUCLEOTIDE SEQUENCE [LARGE SCALE GENOMIC DNA]</scope>
    <source>
        <strain evidence="9">CCUG 54950</strain>
    </source>
</reference>
<protein>
    <recommendedName>
        <fullName evidence="6">Replication initiation control protein YabA</fullName>
    </recommendedName>
</protein>
<comment type="subcellular location">
    <subcellularLocation>
        <location evidence="6">Cytoplasm</location>
        <location evidence="6">Nucleoid</location>
    </subcellularLocation>
    <text evidence="6">Localizes in tight foci, which correspond to the replisome at mid-cell throughout the cell cycle.</text>
</comment>
<name>A0ABW4RCJ1_9BACL</name>
<keyword evidence="9" id="KW-1185">Reference proteome</keyword>
<evidence type="ECO:0000256" key="3">
    <source>
        <dbReference type="ARBA" id="ARBA00022723"/>
    </source>
</evidence>
<evidence type="ECO:0000256" key="5">
    <source>
        <dbReference type="ARBA" id="ARBA00022880"/>
    </source>
</evidence>
<evidence type="ECO:0000256" key="1">
    <source>
        <dbReference type="ARBA" id="ARBA00022490"/>
    </source>
</evidence>
<evidence type="ECO:0000313" key="8">
    <source>
        <dbReference type="EMBL" id="MFD1883957.1"/>
    </source>
</evidence>
<comment type="caution">
    <text evidence="8">The sequence shown here is derived from an EMBL/GenBank/DDBJ whole genome shotgun (WGS) entry which is preliminary data.</text>
</comment>
<dbReference type="PIRSF" id="PIRSF021439">
    <property type="entry name" value="DUF972"/>
    <property type="match status" value="1"/>
</dbReference>
<evidence type="ECO:0000256" key="6">
    <source>
        <dbReference type="HAMAP-Rule" id="MF_01159"/>
    </source>
</evidence>
<comment type="cofactor">
    <cofactor evidence="6">
        <name>Zn(2+)</name>
        <dbReference type="ChEBI" id="CHEBI:29105"/>
    </cofactor>
    <text evidence="6">Binds 1 zinc ion per subunit.</text>
</comment>
<feature type="coiled-coil region" evidence="7">
    <location>
        <begin position="24"/>
        <end position="51"/>
    </location>
</feature>
<comment type="function">
    <text evidence="6">Involved in control of chromosome replication initiation. Inhibits the cooperative binding of DnaA to the oriC region, thus negatively regulating initiation of chromosome replication. Inhibits the ability of DnaA-ATP to form a helix on DNA; does not disassemble preformed DnaA-DNA helices. Decreases the residence time of DnaA on the chromosome at its binding sites (oriC, replication forks and promoter-binding sites). Tethers DnaA to the replication machinery via the DNA polymerase beta sliding clamp subunit (dnaN). Associates with oriC and other DnaA targets on the chromosome in a DnaA-dependent manner.</text>
</comment>
<evidence type="ECO:0000256" key="4">
    <source>
        <dbReference type="ARBA" id="ARBA00022833"/>
    </source>
</evidence>
<evidence type="ECO:0000256" key="7">
    <source>
        <dbReference type="SAM" id="Coils"/>
    </source>
</evidence>
<evidence type="ECO:0000313" key="9">
    <source>
        <dbReference type="Proteomes" id="UP001597233"/>
    </source>
</evidence>
<dbReference type="RefSeq" id="WP_347327222.1">
    <property type="nucleotide sequence ID" value="NZ_JBCGUH010000022.1"/>
</dbReference>
<keyword evidence="7" id="KW-0175">Coiled coil</keyword>
<dbReference type="NCBIfam" id="NF009644">
    <property type="entry name" value="PRK13169.1-5"/>
    <property type="match status" value="1"/>
</dbReference>
<proteinExistence type="inferred from homology"/>
<comment type="subunit">
    <text evidence="6">Homotetramer. Interacts with both DnaA and DnaN, acting as a bridge between these two proteins.</text>
</comment>
<keyword evidence="1 6" id="KW-0963">Cytoplasm</keyword>
<organism evidence="8 9">
    <name type="scientific">Paenibacillus wenxiniae</name>
    <dbReference type="NCBI Taxonomy" id="1636843"/>
    <lineage>
        <taxon>Bacteria</taxon>
        <taxon>Bacillati</taxon>
        <taxon>Bacillota</taxon>
        <taxon>Bacilli</taxon>
        <taxon>Bacillales</taxon>
        <taxon>Paenibacillaceae</taxon>
        <taxon>Paenibacillus</taxon>
    </lineage>
</organism>
<keyword evidence="4 6" id="KW-0862">Zinc</keyword>
<keyword evidence="3 6" id="KW-0479">Metal-binding</keyword>
<feature type="binding site" evidence="6">
    <location>
        <position position="101"/>
    </location>
    <ligand>
        <name>Zn(2+)</name>
        <dbReference type="ChEBI" id="CHEBI:29105"/>
    </ligand>
</feature>
<gene>
    <name evidence="6 8" type="primary">yabA</name>
    <name evidence="8" type="ORF">ACFSC9_00280</name>
</gene>
<feature type="binding site" evidence="6">
    <location>
        <position position="103"/>
    </location>
    <ligand>
        <name>Zn(2+)</name>
        <dbReference type="ChEBI" id="CHEBI:29105"/>
    </ligand>
</feature>
<feature type="binding site" evidence="6">
    <location>
        <position position="119"/>
    </location>
    <ligand>
        <name>Zn(2+)</name>
        <dbReference type="ChEBI" id="CHEBI:29105"/>
    </ligand>
</feature>